<dbReference type="PIRSF" id="PIRSF029033">
    <property type="entry name" value="UCP029033"/>
    <property type="match status" value="1"/>
</dbReference>
<dbReference type="Proteomes" id="UP000748308">
    <property type="component" value="Unassembled WGS sequence"/>
</dbReference>
<sequence>MKGAVSWVAAAILAAGLIAGGASVGRGLAGFRTADRFVTVKGLAEREVLADVALWPLRFSATHDDLAQAQARIRRSQEAILGFLGRQGVEMSQVELQNLEVTDLLANPWRSPGPIESRFIIRQTLMVRTNEPEKIERAGQAVGELVEAGVVLTSEGGPSLGPTYLFTRLNDLKPEMIREATANARRAAEQFAHDSGSRVGRIRQANQGAFVILARDQAPGVTEEGQRRKTVRVVSTIEFFLED</sequence>
<dbReference type="Gene3D" id="3.30.70.2970">
    <property type="entry name" value="Protein of unknown function (DUF541), domain 2"/>
    <property type="match status" value="1"/>
</dbReference>
<dbReference type="InterPro" id="IPR052022">
    <property type="entry name" value="26kDa_periplasmic_antigen"/>
</dbReference>
<dbReference type="EMBL" id="VGIY01000147">
    <property type="protein sequence ID" value="MBM3317581.1"/>
    <property type="molecule type" value="Genomic_DNA"/>
</dbReference>
<organism evidence="1 2">
    <name type="scientific">Eiseniibacteriota bacterium</name>
    <dbReference type="NCBI Taxonomy" id="2212470"/>
    <lineage>
        <taxon>Bacteria</taxon>
        <taxon>Candidatus Eiseniibacteriota</taxon>
    </lineage>
</organism>
<proteinExistence type="predicted"/>
<dbReference type="InterPro" id="IPR007497">
    <property type="entry name" value="SIMPL/DUF541"/>
</dbReference>
<name>A0A938BR83_UNCEI</name>
<evidence type="ECO:0000313" key="1">
    <source>
        <dbReference type="EMBL" id="MBM3317581.1"/>
    </source>
</evidence>
<gene>
    <name evidence="1" type="ORF">FJY75_06980</name>
</gene>
<dbReference type="GO" id="GO:0006974">
    <property type="term" value="P:DNA damage response"/>
    <property type="evidence" value="ECO:0007669"/>
    <property type="project" value="TreeGrafter"/>
</dbReference>
<reference evidence="1" key="1">
    <citation type="submission" date="2019-03" db="EMBL/GenBank/DDBJ databases">
        <title>Lake Tanganyika Metagenome-Assembled Genomes (MAGs).</title>
        <authorList>
            <person name="Tran P."/>
        </authorList>
    </citation>
    <scope>NUCLEOTIDE SEQUENCE</scope>
    <source>
        <strain evidence="1">M_DeepCast_400m_m2_100</strain>
    </source>
</reference>
<protein>
    <submittedName>
        <fullName evidence="1">SIMPL domain-containing protein</fullName>
    </submittedName>
</protein>
<comment type="caution">
    <text evidence="1">The sequence shown here is derived from an EMBL/GenBank/DDBJ whole genome shotgun (WGS) entry which is preliminary data.</text>
</comment>
<dbReference type="AlphaFoldDB" id="A0A938BR83"/>
<dbReference type="Pfam" id="PF04402">
    <property type="entry name" value="SIMPL"/>
    <property type="match status" value="1"/>
</dbReference>
<dbReference type="PANTHER" id="PTHR34387:SF2">
    <property type="entry name" value="SLR1258 PROTEIN"/>
    <property type="match status" value="1"/>
</dbReference>
<dbReference type="PANTHER" id="PTHR34387">
    <property type="entry name" value="SLR1258 PROTEIN"/>
    <property type="match status" value="1"/>
</dbReference>
<evidence type="ECO:0000313" key="2">
    <source>
        <dbReference type="Proteomes" id="UP000748308"/>
    </source>
</evidence>
<accession>A0A938BR83</accession>
<dbReference type="InterPro" id="IPR016907">
    <property type="entry name" value="UCP029033"/>
</dbReference>